<sequence>MNKFYLARFGFFSLLAIITLVTSAQSINGQIDGRLADSVSGKPIPFATIVIQLPNGQLQAGTNTDQKGVFVLDNVSFGTYQLVISSVGYQTKTRSISLMADKQKLTLALIKLLPITSTLTEVNVIGKKPIVEDKGDHLVYNAAQDITNAGGSAIDVMRKVPMVSIDQTGDLQLRGSSSILVLVNGKPSSAMANNRVNALKQIPASMIKAVEVMTSPGAKYDAEGSAGVINIIMKKAPLGVSGNLNTTAGNVSSRLGGDVSVRREKAAISLSANGYTNRNRYENRIDRTELDDQNNVLLPVSILKQTSTKDNTTFGGYSEFNLEYNPDSTNHLNASASFFGSQIPNNSILSTQLSSASDSVLQSFRRSINSQNKAGNVQLDLGWTKILKKTWVGSENDEFPELSILTQYSQTPDNNNYNLIQTNWLADRPTYLERSTNRSYSDEYTFQTDFVNPFRLTMRHDTLNCKLETGAKVIRRNTGSNYQIKTSSTGLEADYLPEPTQSDVFSYNQSIVSGYASLRTESKQHWQATIGLRFEYTTIQGDFITSNTKINNQYSNLIPNINLSKTINGKHTLKISYSQRLARPLISYLNPYRNYADSKNVQSGNPYLLPEQTHSIELGYSTFSESGLSFSSALFRRQTNNDIQSVTVIDQLGVGVTTPQNIGNNSTYGLNMSVSLSPVKSLNLYANTTISYANLTSPYQRSSGWMANSNLSATYKWPNNVAIQFDSYYTSGQILLQSQTGGWYFYGFAVRKEFMADKKAAIGLNLNNFFTPSLLIRNHNKAPDFDSVNTSILLVNRSIGLTFSYRFGKENDNEWENKKISNDDGKTRKLD</sequence>
<keyword evidence="7 8" id="KW-0998">Cell outer membrane</keyword>
<comment type="similarity">
    <text evidence="8">Belongs to the TonB-dependent receptor family.</text>
</comment>
<dbReference type="InterPro" id="IPR036942">
    <property type="entry name" value="Beta-barrel_TonB_sf"/>
</dbReference>
<dbReference type="EMBL" id="JAAFZH010000009">
    <property type="protein sequence ID" value="NDU96989.1"/>
    <property type="molecule type" value="Genomic_DNA"/>
</dbReference>
<dbReference type="Proteomes" id="UP000474175">
    <property type="component" value="Unassembled WGS sequence"/>
</dbReference>
<accession>A0A6L9LK23</accession>
<keyword evidence="5 9" id="KW-0732">Signal</keyword>
<evidence type="ECO:0000256" key="7">
    <source>
        <dbReference type="ARBA" id="ARBA00023237"/>
    </source>
</evidence>
<organism evidence="12 13">
    <name type="scientific">Spirosoma terrae</name>
    <dbReference type="NCBI Taxonomy" id="1968276"/>
    <lineage>
        <taxon>Bacteria</taxon>
        <taxon>Pseudomonadati</taxon>
        <taxon>Bacteroidota</taxon>
        <taxon>Cytophagia</taxon>
        <taxon>Cytophagales</taxon>
        <taxon>Cytophagaceae</taxon>
        <taxon>Spirosoma</taxon>
    </lineage>
</organism>
<name>A0A6L9LK23_9BACT</name>
<protein>
    <submittedName>
        <fullName evidence="12">TonB-dependent receptor</fullName>
    </submittedName>
</protein>
<comment type="caution">
    <text evidence="12">The sequence shown here is derived from an EMBL/GenBank/DDBJ whole genome shotgun (WGS) entry which is preliminary data.</text>
</comment>
<dbReference type="PANTHER" id="PTHR30069">
    <property type="entry name" value="TONB-DEPENDENT OUTER MEMBRANE RECEPTOR"/>
    <property type="match status" value="1"/>
</dbReference>
<dbReference type="RefSeq" id="WP_163951999.1">
    <property type="nucleotide sequence ID" value="NZ_JAAFZH010000009.1"/>
</dbReference>
<dbReference type="GO" id="GO:0009279">
    <property type="term" value="C:cell outer membrane"/>
    <property type="evidence" value="ECO:0007669"/>
    <property type="project" value="UniProtKB-SubCell"/>
</dbReference>
<dbReference type="Gene3D" id="2.60.40.1120">
    <property type="entry name" value="Carboxypeptidase-like, regulatory domain"/>
    <property type="match status" value="1"/>
</dbReference>
<evidence type="ECO:0000256" key="5">
    <source>
        <dbReference type="ARBA" id="ARBA00022729"/>
    </source>
</evidence>
<dbReference type="Pfam" id="PF14905">
    <property type="entry name" value="OMP_b-brl_3"/>
    <property type="match status" value="1"/>
</dbReference>
<evidence type="ECO:0000256" key="2">
    <source>
        <dbReference type="ARBA" id="ARBA00022448"/>
    </source>
</evidence>
<dbReference type="SUPFAM" id="SSF49464">
    <property type="entry name" value="Carboxypeptidase regulatory domain-like"/>
    <property type="match status" value="1"/>
</dbReference>
<keyword evidence="13" id="KW-1185">Reference proteome</keyword>
<dbReference type="Pfam" id="PF07715">
    <property type="entry name" value="Plug"/>
    <property type="match status" value="1"/>
</dbReference>
<feature type="domain" description="Outer membrane protein beta-barrel" evidence="11">
    <location>
        <begin position="401"/>
        <end position="805"/>
    </location>
</feature>
<evidence type="ECO:0000256" key="4">
    <source>
        <dbReference type="ARBA" id="ARBA00022692"/>
    </source>
</evidence>
<dbReference type="GO" id="GO:0015344">
    <property type="term" value="F:siderophore uptake transmembrane transporter activity"/>
    <property type="evidence" value="ECO:0007669"/>
    <property type="project" value="TreeGrafter"/>
</dbReference>
<dbReference type="AlphaFoldDB" id="A0A6L9LK23"/>
<dbReference type="InterPro" id="IPR012910">
    <property type="entry name" value="Plug_dom"/>
</dbReference>
<feature type="chain" id="PRO_5026952788" evidence="9">
    <location>
        <begin position="25"/>
        <end position="831"/>
    </location>
</feature>
<keyword evidence="3 8" id="KW-1134">Transmembrane beta strand</keyword>
<evidence type="ECO:0000256" key="9">
    <source>
        <dbReference type="SAM" id="SignalP"/>
    </source>
</evidence>
<dbReference type="PANTHER" id="PTHR30069:SF29">
    <property type="entry name" value="HEMOGLOBIN AND HEMOGLOBIN-HAPTOGLOBIN-BINDING PROTEIN 1-RELATED"/>
    <property type="match status" value="1"/>
</dbReference>
<reference evidence="12 13" key="1">
    <citation type="submission" date="2020-02" db="EMBL/GenBank/DDBJ databases">
        <title>Draft genome sequence of two Spirosoma agri KCTC 52727 and Spirosoma terrae KCTC 52035.</title>
        <authorList>
            <person name="Rojas J."/>
            <person name="Ambika Manirajan B."/>
            <person name="Suarez C."/>
            <person name="Ratering S."/>
            <person name="Schnell S."/>
        </authorList>
    </citation>
    <scope>NUCLEOTIDE SEQUENCE [LARGE SCALE GENOMIC DNA]</scope>
    <source>
        <strain evidence="12 13">KCTC 52035</strain>
    </source>
</reference>
<dbReference type="Gene3D" id="2.170.130.10">
    <property type="entry name" value="TonB-dependent receptor, plug domain"/>
    <property type="match status" value="1"/>
</dbReference>
<dbReference type="PROSITE" id="PS52016">
    <property type="entry name" value="TONB_DEPENDENT_REC_3"/>
    <property type="match status" value="1"/>
</dbReference>
<dbReference type="InterPro" id="IPR008969">
    <property type="entry name" value="CarboxyPept-like_regulatory"/>
</dbReference>
<keyword evidence="12" id="KW-0675">Receptor</keyword>
<keyword evidence="4 8" id="KW-0812">Transmembrane</keyword>
<feature type="domain" description="TonB-dependent receptor plug" evidence="10">
    <location>
        <begin position="144"/>
        <end position="228"/>
    </location>
</feature>
<gene>
    <name evidence="12" type="ORF">GK108_19040</name>
</gene>
<evidence type="ECO:0000256" key="1">
    <source>
        <dbReference type="ARBA" id="ARBA00004571"/>
    </source>
</evidence>
<dbReference type="GO" id="GO:0044718">
    <property type="term" value="P:siderophore transmembrane transport"/>
    <property type="evidence" value="ECO:0007669"/>
    <property type="project" value="TreeGrafter"/>
</dbReference>
<dbReference type="InterPro" id="IPR041700">
    <property type="entry name" value="OMP_b-brl_3"/>
</dbReference>
<dbReference type="InterPro" id="IPR037066">
    <property type="entry name" value="Plug_dom_sf"/>
</dbReference>
<evidence type="ECO:0000256" key="6">
    <source>
        <dbReference type="ARBA" id="ARBA00023136"/>
    </source>
</evidence>
<proteinExistence type="inferred from homology"/>
<feature type="signal peptide" evidence="9">
    <location>
        <begin position="1"/>
        <end position="24"/>
    </location>
</feature>
<dbReference type="InterPro" id="IPR039426">
    <property type="entry name" value="TonB-dep_rcpt-like"/>
</dbReference>
<evidence type="ECO:0000259" key="10">
    <source>
        <dbReference type="Pfam" id="PF07715"/>
    </source>
</evidence>
<evidence type="ECO:0000313" key="12">
    <source>
        <dbReference type="EMBL" id="NDU96989.1"/>
    </source>
</evidence>
<comment type="subcellular location">
    <subcellularLocation>
        <location evidence="1 8">Cell outer membrane</location>
        <topology evidence="1 8">Multi-pass membrane protein</topology>
    </subcellularLocation>
</comment>
<dbReference type="Gene3D" id="2.40.170.20">
    <property type="entry name" value="TonB-dependent receptor, beta-barrel domain"/>
    <property type="match status" value="1"/>
</dbReference>
<evidence type="ECO:0000313" key="13">
    <source>
        <dbReference type="Proteomes" id="UP000474175"/>
    </source>
</evidence>
<evidence type="ECO:0000256" key="8">
    <source>
        <dbReference type="PROSITE-ProRule" id="PRU01360"/>
    </source>
</evidence>
<dbReference type="SUPFAM" id="SSF56935">
    <property type="entry name" value="Porins"/>
    <property type="match status" value="1"/>
</dbReference>
<keyword evidence="6 8" id="KW-0472">Membrane</keyword>
<keyword evidence="2 8" id="KW-0813">Transport</keyword>
<dbReference type="Pfam" id="PF13620">
    <property type="entry name" value="CarboxypepD_reg"/>
    <property type="match status" value="1"/>
</dbReference>
<evidence type="ECO:0000259" key="11">
    <source>
        <dbReference type="Pfam" id="PF14905"/>
    </source>
</evidence>
<evidence type="ECO:0000256" key="3">
    <source>
        <dbReference type="ARBA" id="ARBA00022452"/>
    </source>
</evidence>